<keyword evidence="5" id="KW-1185">Reference proteome</keyword>
<organism evidence="4 5">
    <name type="scientific">Stichopus japonicus</name>
    <name type="common">Sea cucumber</name>
    <dbReference type="NCBI Taxonomy" id="307972"/>
    <lineage>
        <taxon>Eukaryota</taxon>
        <taxon>Metazoa</taxon>
        <taxon>Echinodermata</taxon>
        <taxon>Eleutherozoa</taxon>
        <taxon>Echinozoa</taxon>
        <taxon>Holothuroidea</taxon>
        <taxon>Aspidochirotacea</taxon>
        <taxon>Aspidochirotida</taxon>
        <taxon>Stichopodidae</taxon>
        <taxon>Apostichopus</taxon>
    </lineage>
</organism>
<name>A0A2G8KKR5_STIJA</name>
<evidence type="ECO:0000313" key="4">
    <source>
        <dbReference type="EMBL" id="PIK48550.1"/>
    </source>
</evidence>
<proteinExistence type="predicted"/>
<dbReference type="PANTHER" id="PTHR28634">
    <property type="entry name" value="ZINC FINGER B-BOX DOMAIN-CONTAINING PROTEIN 1"/>
    <property type="match status" value="1"/>
</dbReference>
<dbReference type="PROSITE" id="PS50119">
    <property type="entry name" value="ZF_BBOX"/>
    <property type="match status" value="1"/>
</dbReference>
<feature type="compositionally biased region" description="Polar residues" evidence="2">
    <location>
        <begin position="382"/>
        <end position="399"/>
    </location>
</feature>
<reference evidence="4 5" key="1">
    <citation type="journal article" date="2017" name="PLoS Biol.">
        <title>The sea cucumber genome provides insights into morphological evolution and visceral regeneration.</title>
        <authorList>
            <person name="Zhang X."/>
            <person name="Sun L."/>
            <person name="Yuan J."/>
            <person name="Sun Y."/>
            <person name="Gao Y."/>
            <person name="Zhang L."/>
            <person name="Li S."/>
            <person name="Dai H."/>
            <person name="Hamel J.F."/>
            <person name="Liu C."/>
            <person name="Yu Y."/>
            <person name="Liu S."/>
            <person name="Lin W."/>
            <person name="Guo K."/>
            <person name="Jin S."/>
            <person name="Xu P."/>
            <person name="Storey K.B."/>
            <person name="Huan P."/>
            <person name="Zhang T."/>
            <person name="Zhou Y."/>
            <person name="Zhang J."/>
            <person name="Lin C."/>
            <person name="Li X."/>
            <person name="Xing L."/>
            <person name="Huo D."/>
            <person name="Sun M."/>
            <person name="Wang L."/>
            <person name="Mercier A."/>
            <person name="Li F."/>
            <person name="Yang H."/>
            <person name="Xiang J."/>
        </authorList>
    </citation>
    <scope>NUCLEOTIDE SEQUENCE [LARGE SCALE GENOMIC DNA]</scope>
    <source>
        <strain evidence="4">Shaxun</strain>
        <tissue evidence="4">Muscle</tissue>
    </source>
</reference>
<feature type="region of interest" description="Disordered" evidence="2">
    <location>
        <begin position="229"/>
        <end position="264"/>
    </location>
</feature>
<dbReference type="InterPro" id="IPR037688">
    <property type="entry name" value="ZBBX"/>
</dbReference>
<dbReference type="PANTHER" id="PTHR28634:SF1">
    <property type="entry name" value="ZINC FINGER B-BOX DOMAIN-CONTAINING PROTEIN 1"/>
    <property type="match status" value="1"/>
</dbReference>
<feature type="compositionally biased region" description="Polar residues" evidence="2">
    <location>
        <begin position="250"/>
        <end position="259"/>
    </location>
</feature>
<feature type="compositionally biased region" description="Basic and acidic residues" evidence="2">
    <location>
        <begin position="145"/>
        <end position="158"/>
    </location>
</feature>
<feature type="region of interest" description="Disordered" evidence="2">
    <location>
        <begin position="501"/>
        <end position="589"/>
    </location>
</feature>
<dbReference type="Proteomes" id="UP000230750">
    <property type="component" value="Unassembled WGS sequence"/>
</dbReference>
<dbReference type="GO" id="GO:0008270">
    <property type="term" value="F:zinc ion binding"/>
    <property type="evidence" value="ECO:0007669"/>
    <property type="project" value="UniProtKB-KW"/>
</dbReference>
<keyword evidence="1" id="KW-0479">Metal-binding</keyword>
<feature type="region of interest" description="Disordered" evidence="2">
    <location>
        <begin position="309"/>
        <end position="345"/>
    </location>
</feature>
<feature type="compositionally biased region" description="Polar residues" evidence="2">
    <location>
        <begin position="542"/>
        <end position="555"/>
    </location>
</feature>
<evidence type="ECO:0000256" key="1">
    <source>
        <dbReference type="PROSITE-ProRule" id="PRU00024"/>
    </source>
</evidence>
<feature type="compositionally biased region" description="Basic residues" evidence="2">
    <location>
        <begin position="684"/>
        <end position="694"/>
    </location>
</feature>
<feature type="compositionally biased region" description="Basic and acidic residues" evidence="2">
    <location>
        <begin position="510"/>
        <end position="541"/>
    </location>
</feature>
<feature type="compositionally biased region" description="Basic and acidic residues" evidence="2">
    <location>
        <begin position="736"/>
        <end position="772"/>
    </location>
</feature>
<evidence type="ECO:0000259" key="3">
    <source>
        <dbReference type="PROSITE" id="PS50119"/>
    </source>
</evidence>
<sequence length="870" mass="96067">MGMQSSYLCKRQVGRNVNWKTPTNDVIFISQRQGDIFKMSSLRPFNTSTRTPKSIKLKGFNADKNATQQLEIDSRRMEERLNELKMTMNREKQERQAQGRGNIWASGRTSGTLTAHGSELLKKGKQGPQKPSKPSDKSKVRKVKVLKDLPLDIPERPKANHGLSSGDSMPARKNFKGPACGQCEAKAVSLTCMECGENYCTTCFAKFHLKGALRNHRSIPYQSFSENSTKIARDEENNNKAIVNRRPETPKSNNGSSSHPLGGQGKVLVVQSQQNLSEGGSLLEGEYDEEQSAASFAAALAEWRNIRKQDGDENSEQHATTPGNNATQPRPTVHDMGVGDTSVADKNNQKVVEIKFSDSSLSYADKLLLKKHRRTEIPGLSPSPTSPRFNNHTPTTPKNGNMELVNGFDKDSKMSSEMQEEHERCISIFSGYSEPSTKKDTLEFQRLPRQLVITEIKDQFTGSQDLEVESVYSVEEATALPVTDSPRSRSTRGCEVVQITGEEEFSIEDSDQRVERARKENLPAENQDIKTGVDNKVKSSEQSESSPKVISNVPQKSLDERLISKDRGESSLNSGRSTPGGLTKAPSDGLMRLIETGIKGNERHKYSDGLEKFFRAGLGDEETEAGENSRNEPSSNAMEKCTYQGPGVWRPSSSLSVTDEGINPVTHIPSPPKQTKGGRGSASLRRKQSGTKKGNKVDSNTISWVLSQQTSAPAQGSNQKRASSSTGGRGNTQRAAPKDEPPRSASRIEIEGDNFSRFDDDNGDDGQNRADEETLEELTWELASQSGRISADGRISSLSLQDVDPYIKNTQFASSLDEELGIILDDSHGSGLSTPYDDIARERLSEEDMRADFEYIETERDKRAVEQLDD</sequence>
<feature type="compositionally biased region" description="Polar residues" evidence="2">
    <location>
        <begin position="317"/>
        <end position="330"/>
    </location>
</feature>
<feature type="compositionally biased region" description="Basic and acidic residues" evidence="2">
    <location>
        <begin position="557"/>
        <end position="569"/>
    </location>
</feature>
<accession>A0A2G8KKR5</accession>
<feature type="compositionally biased region" description="Polar residues" evidence="2">
    <location>
        <begin position="697"/>
        <end position="734"/>
    </location>
</feature>
<feature type="compositionally biased region" description="Polar residues" evidence="2">
    <location>
        <begin position="626"/>
        <end position="637"/>
    </location>
</feature>
<evidence type="ECO:0000313" key="5">
    <source>
        <dbReference type="Proteomes" id="UP000230750"/>
    </source>
</evidence>
<dbReference type="Pfam" id="PF22586">
    <property type="entry name" value="ANCHR-like_BBOX"/>
    <property type="match status" value="1"/>
</dbReference>
<feature type="domain" description="B box-type" evidence="3">
    <location>
        <begin position="180"/>
        <end position="221"/>
    </location>
</feature>
<keyword evidence="1" id="KW-0863">Zinc-finger</keyword>
<comment type="caution">
    <text evidence="4">The sequence shown here is derived from an EMBL/GenBank/DDBJ whole genome shotgun (WGS) entry which is preliminary data.</text>
</comment>
<keyword evidence="1" id="KW-0862">Zinc</keyword>
<evidence type="ECO:0000256" key="2">
    <source>
        <dbReference type="SAM" id="MobiDB-lite"/>
    </source>
</evidence>
<feature type="region of interest" description="Disordered" evidence="2">
    <location>
        <begin position="89"/>
        <end position="170"/>
    </location>
</feature>
<dbReference type="AlphaFoldDB" id="A0A2G8KKR5"/>
<gene>
    <name evidence="4" type="ORF">BSL78_14575</name>
</gene>
<dbReference type="OrthoDB" id="6226111at2759"/>
<feature type="region of interest" description="Disordered" evidence="2">
    <location>
        <begin position="617"/>
        <end position="773"/>
    </location>
</feature>
<dbReference type="CDD" id="cd19818">
    <property type="entry name" value="Bbox1_ZBBX"/>
    <property type="match status" value="1"/>
</dbReference>
<dbReference type="EMBL" id="MRZV01000516">
    <property type="protein sequence ID" value="PIK48550.1"/>
    <property type="molecule type" value="Genomic_DNA"/>
</dbReference>
<feature type="region of interest" description="Disordered" evidence="2">
    <location>
        <begin position="376"/>
        <end position="404"/>
    </location>
</feature>
<protein>
    <recommendedName>
        <fullName evidence="3">B box-type domain-containing protein</fullName>
    </recommendedName>
</protein>
<dbReference type="InterPro" id="IPR000315">
    <property type="entry name" value="Znf_B-box"/>
</dbReference>
<dbReference type="SUPFAM" id="SSF57845">
    <property type="entry name" value="B-box zinc-binding domain"/>
    <property type="match status" value="1"/>
</dbReference>